<dbReference type="InterPro" id="IPR050879">
    <property type="entry name" value="Acyltransferase_3"/>
</dbReference>
<dbReference type="Pfam" id="PF19040">
    <property type="entry name" value="SGNH"/>
    <property type="match status" value="1"/>
</dbReference>
<dbReference type="GO" id="GO:0016746">
    <property type="term" value="F:acyltransferase activity"/>
    <property type="evidence" value="ECO:0007669"/>
    <property type="project" value="UniProtKB-KW"/>
</dbReference>
<feature type="transmembrane region" description="Helical" evidence="1">
    <location>
        <begin position="306"/>
        <end position="325"/>
    </location>
</feature>
<keyword evidence="5" id="KW-1185">Reference proteome</keyword>
<keyword evidence="4" id="KW-0808">Transferase</keyword>
<sequence>MAKHAVTDAVLYPAAKPKVPFRRDIEGLRALALLLVVTYHAGVGLLPGSYIGVDIFFVISGFLITGLLMAEVTKTGSISLRTFYARRVRRLLPAATVVIVATFIASKLLLPPLLLTQVAKDGLASAFNVTNMWLAWIGTDYLSDTTPSVFQHYWSLAIEEQFYLVWPVIFLLSVKWARNRRASVAIVLGILVAASFLLCVWLTGVSRAWAFFALPTRAWELGVGGLLALAWPWVSRISTRSKIAVSWAGFALFIIGGLTMNSSMAFPGWLALVPVIATAAVIIGDGEGRGAAFLLDRGPMRWLGRISYSTYLWHWPLMIIPAIMWNRPLTLPEGLALGVLSVVLGWLGYTLVEEPMRALPVLVKRRSLNAVLALVLTVTTVVAGLGLSRVPQLYGGGDAAVPTAADVASGSLFPSSVPRNVTPSLEASLDDIPAVYGDGCEAQYLDVTSKECVYGDADSDSVLVMFGDSRASQWFPALEAYAVARGMRLVAMTKSGCTPADVPIDAYQLDRPFPECDAFRRNALAEIEDMKPAMVVVSGYAAGYRDLYAGSGEFEVDYVSGFARVLSELAGFTEVVAIGDTPTWTRAPAVCLSANLDDTASCTLDRRDAMDPELDSAMESVTNESGSTFLDAADLLCSVDSCFPLAGNELLYRDDRHISATAALTLAPAVGAALDSAGP</sequence>
<feature type="transmembrane region" description="Helical" evidence="1">
    <location>
        <begin position="51"/>
        <end position="70"/>
    </location>
</feature>
<name>A0ABU4D5P5_9NOCA</name>
<dbReference type="EC" id="2.3.1.-" evidence="4"/>
<dbReference type="InterPro" id="IPR043968">
    <property type="entry name" value="SGNH"/>
</dbReference>
<protein>
    <submittedName>
        <fullName evidence="4">Acyltransferase family protein</fullName>
        <ecNumber evidence="4">2.3.1.-</ecNumber>
    </submittedName>
</protein>
<feature type="transmembrane region" description="Helical" evidence="1">
    <location>
        <begin position="266"/>
        <end position="285"/>
    </location>
</feature>
<comment type="caution">
    <text evidence="4">The sequence shown here is derived from an EMBL/GenBank/DDBJ whole genome shotgun (WGS) entry which is preliminary data.</text>
</comment>
<dbReference type="EMBL" id="JAWLKF010000010">
    <property type="protein sequence ID" value="MDV6304426.1"/>
    <property type="molecule type" value="Genomic_DNA"/>
</dbReference>
<feature type="transmembrane region" description="Helical" evidence="1">
    <location>
        <begin position="184"/>
        <end position="203"/>
    </location>
</feature>
<feature type="domain" description="Acyltransferase 3" evidence="2">
    <location>
        <begin position="24"/>
        <end position="348"/>
    </location>
</feature>
<dbReference type="Pfam" id="PF01757">
    <property type="entry name" value="Acyl_transf_3"/>
    <property type="match status" value="1"/>
</dbReference>
<feature type="transmembrane region" description="Helical" evidence="1">
    <location>
        <begin position="209"/>
        <end position="231"/>
    </location>
</feature>
<keyword evidence="1" id="KW-0812">Transmembrane</keyword>
<feature type="transmembrane region" description="Helical" evidence="1">
    <location>
        <begin position="153"/>
        <end position="172"/>
    </location>
</feature>
<evidence type="ECO:0000313" key="5">
    <source>
        <dbReference type="Proteomes" id="UP001186104"/>
    </source>
</evidence>
<evidence type="ECO:0000313" key="4">
    <source>
        <dbReference type="EMBL" id="MDV6304426.1"/>
    </source>
</evidence>
<feature type="domain" description="SGNH" evidence="3">
    <location>
        <begin position="449"/>
        <end position="670"/>
    </location>
</feature>
<feature type="transmembrane region" description="Helical" evidence="1">
    <location>
        <begin position="243"/>
        <end position="260"/>
    </location>
</feature>
<keyword evidence="1" id="KW-1133">Transmembrane helix</keyword>
<dbReference type="Proteomes" id="UP001186104">
    <property type="component" value="Unassembled WGS sequence"/>
</dbReference>
<dbReference type="PANTHER" id="PTHR23028">
    <property type="entry name" value="ACETYLTRANSFERASE"/>
    <property type="match status" value="1"/>
</dbReference>
<dbReference type="RefSeq" id="WP_317533610.1">
    <property type="nucleotide sequence ID" value="NZ_JAWLKF010000010.1"/>
</dbReference>
<feature type="transmembrane region" description="Helical" evidence="1">
    <location>
        <begin position="27"/>
        <end position="45"/>
    </location>
</feature>
<gene>
    <name evidence="4" type="ORF">R3P93_17840</name>
</gene>
<keyword evidence="1" id="KW-0472">Membrane</keyword>
<feature type="transmembrane region" description="Helical" evidence="1">
    <location>
        <begin position="91"/>
        <end position="110"/>
    </location>
</feature>
<organism evidence="4 5">
    <name type="scientific">Rhodococcus cerastii</name>
    <dbReference type="NCBI Taxonomy" id="908616"/>
    <lineage>
        <taxon>Bacteria</taxon>
        <taxon>Bacillati</taxon>
        <taxon>Actinomycetota</taxon>
        <taxon>Actinomycetes</taxon>
        <taxon>Mycobacteriales</taxon>
        <taxon>Nocardiaceae</taxon>
        <taxon>Rhodococcus</taxon>
    </lineage>
</organism>
<dbReference type="PANTHER" id="PTHR23028:SF53">
    <property type="entry name" value="ACYL_TRANSF_3 DOMAIN-CONTAINING PROTEIN"/>
    <property type="match status" value="1"/>
</dbReference>
<dbReference type="InterPro" id="IPR002656">
    <property type="entry name" value="Acyl_transf_3_dom"/>
</dbReference>
<keyword evidence="4" id="KW-0012">Acyltransferase</keyword>
<evidence type="ECO:0000259" key="3">
    <source>
        <dbReference type="Pfam" id="PF19040"/>
    </source>
</evidence>
<proteinExistence type="predicted"/>
<accession>A0ABU4D5P5</accession>
<feature type="transmembrane region" description="Helical" evidence="1">
    <location>
        <begin position="331"/>
        <end position="349"/>
    </location>
</feature>
<feature type="transmembrane region" description="Helical" evidence="1">
    <location>
        <begin position="370"/>
        <end position="387"/>
    </location>
</feature>
<evidence type="ECO:0000256" key="1">
    <source>
        <dbReference type="SAM" id="Phobius"/>
    </source>
</evidence>
<evidence type="ECO:0000259" key="2">
    <source>
        <dbReference type="Pfam" id="PF01757"/>
    </source>
</evidence>
<reference evidence="4 5" key="1">
    <citation type="submission" date="2023-10" db="EMBL/GenBank/DDBJ databases">
        <title>Development of a sustainable strategy for remediation of hydrocarbon-contaminated territories based on the waste exchange concept.</title>
        <authorList>
            <person name="Krivoruchko A."/>
        </authorList>
    </citation>
    <scope>NUCLEOTIDE SEQUENCE [LARGE SCALE GENOMIC DNA]</scope>
    <source>
        <strain evidence="4 5">IEGM 1327</strain>
    </source>
</reference>